<dbReference type="EMBL" id="CM007651">
    <property type="protein sequence ID" value="ONI28512.1"/>
    <property type="molecule type" value="Genomic_DNA"/>
</dbReference>
<proteinExistence type="predicted"/>
<evidence type="ECO:0000313" key="1">
    <source>
        <dbReference type="EMBL" id="ONI28512.1"/>
    </source>
</evidence>
<accession>A0A251QXF6</accession>
<gene>
    <name evidence="1" type="ORF">PRUPE_1G145100</name>
</gene>
<dbReference type="Proteomes" id="UP000006882">
    <property type="component" value="Chromosome G1"/>
</dbReference>
<dbReference type="Gramene" id="ONI28512">
    <property type="protein sequence ID" value="ONI28512"/>
    <property type="gene ID" value="PRUPE_1G145100"/>
</dbReference>
<sequence length="84" mass="9551">MTITRGLGPPTMRFEGGEHEPWILRRQRGNRGIPSFSAVPRRIDGFKGKDVHEIRSSAHLCVAVVADHDDIGLSRFPSIYRRRL</sequence>
<organism evidence="1 2">
    <name type="scientific">Prunus persica</name>
    <name type="common">Peach</name>
    <name type="synonym">Amygdalus persica</name>
    <dbReference type="NCBI Taxonomy" id="3760"/>
    <lineage>
        <taxon>Eukaryota</taxon>
        <taxon>Viridiplantae</taxon>
        <taxon>Streptophyta</taxon>
        <taxon>Embryophyta</taxon>
        <taxon>Tracheophyta</taxon>
        <taxon>Spermatophyta</taxon>
        <taxon>Magnoliopsida</taxon>
        <taxon>eudicotyledons</taxon>
        <taxon>Gunneridae</taxon>
        <taxon>Pentapetalae</taxon>
        <taxon>rosids</taxon>
        <taxon>fabids</taxon>
        <taxon>Rosales</taxon>
        <taxon>Rosaceae</taxon>
        <taxon>Amygdaloideae</taxon>
        <taxon>Amygdaleae</taxon>
        <taxon>Prunus</taxon>
    </lineage>
</organism>
<name>A0A251QXF6_PRUPE</name>
<evidence type="ECO:0000313" key="2">
    <source>
        <dbReference type="Proteomes" id="UP000006882"/>
    </source>
</evidence>
<dbReference type="AlphaFoldDB" id="A0A251QXF6"/>
<keyword evidence="2" id="KW-1185">Reference proteome</keyword>
<protein>
    <submittedName>
        <fullName evidence="1">Uncharacterized protein</fullName>
    </submittedName>
</protein>
<reference evidence="1 2" key="1">
    <citation type="journal article" date="2013" name="Nat. Genet.">
        <title>The high-quality draft genome of peach (Prunus persica) identifies unique patterns of genetic diversity, domestication and genome evolution.</title>
        <authorList>
            <consortium name="International Peach Genome Initiative"/>
            <person name="Verde I."/>
            <person name="Abbott A.G."/>
            <person name="Scalabrin S."/>
            <person name="Jung S."/>
            <person name="Shu S."/>
            <person name="Marroni F."/>
            <person name="Zhebentyayeva T."/>
            <person name="Dettori M.T."/>
            <person name="Grimwood J."/>
            <person name="Cattonaro F."/>
            <person name="Zuccolo A."/>
            <person name="Rossini L."/>
            <person name="Jenkins J."/>
            <person name="Vendramin E."/>
            <person name="Meisel L.A."/>
            <person name="Decroocq V."/>
            <person name="Sosinski B."/>
            <person name="Prochnik S."/>
            <person name="Mitros T."/>
            <person name="Policriti A."/>
            <person name="Cipriani G."/>
            <person name="Dondini L."/>
            <person name="Ficklin S."/>
            <person name="Goodstein D.M."/>
            <person name="Xuan P."/>
            <person name="Del Fabbro C."/>
            <person name="Aramini V."/>
            <person name="Copetti D."/>
            <person name="Gonzalez S."/>
            <person name="Horner D.S."/>
            <person name="Falchi R."/>
            <person name="Lucas S."/>
            <person name="Mica E."/>
            <person name="Maldonado J."/>
            <person name="Lazzari B."/>
            <person name="Bielenberg D."/>
            <person name="Pirona R."/>
            <person name="Miculan M."/>
            <person name="Barakat A."/>
            <person name="Testolin R."/>
            <person name="Stella A."/>
            <person name="Tartarini S."/>
            <person name="Tonutti P."/>
            <person name="Arus P."/>
            <person name="Orellana A."/>
            <person name="Wells C."/>
            <person name="Main D."/>
            <person name="Vizzotto G."/>
            <person name="Silva H."/>
            <person name="Salamini F."/>
            <person name="Schmutz J."/>
            <person name="Morgante M."/>
            <person name="Rokhsar D.S."/>
        </authorList>
    </citation>
    <scope>NUCLEOTIDE SEQUENCE [LARGE SCALE GENOMIC DNA]</scope>
    <source>
        <strain evidence="2">cv. Nemared</strain>
    </source>
</reference>